<keyword evidence="2" id="KW-1185">Reference proteome</keyword>
<dbReference type="EMBL" id="JACHJV010000001">
    <property type="protein sequence ID" value="MBB4927185.1"/>
    <property type="molecule type" value="Genomic_DNA"/>
</dbReference>
<dbReference type="AlphaFoldDB" id="A0A7W7R8F1"/>
<sequence>MPGIDDCLAAAMRIPGARGAGLLDWGSGLALGTTGTSAADDHEATAAEATDLVRLAAESLSFADPSDPRLPLQDLILTSNHSYHLFWLIGTVFDSRLLLHLWLDRDRANLAGARLRLQAIAEELVLG</sequence>
<proteinExistence type="predicted"/>
<evidence type="ECO:0000313" key="2">
    <source>
        <dbReference type="Proteomes" id="UP000540506"/>
    </source>
</evidence>
<organism evidence="1 2">
    <name type="scientific">Kitasatospora kifunensis</name>
    <name type="common">Streptomyces kifunensis</name>
    <dbReference type="NCBI Taxonomy" id="58351"/>
    <lineage>
        <taxon>Bacteria</taxon>
        <taxon>Bacillati</taxon>
        <taxon>Actinomycetota</taxon>
        <taxon>Actinomycetes</taxon>
        <taxon>Kitasatosporales</taxon>
        <taxon>Streptomycetaceae</taxon>
        <taxon>Kitasatospora</taxon>
    </lineage>
</organism>
<evidence type="ECO:0008006" key="3">
    <source>
        <dbReference type="Google" id="ProtNLM"/>
    </source>
</evidence>
<gene>
    <name evidence="1" type="ORF">FHR34_006178</name>
</gene>
<dbReference type="RefSeq" id="WP_184941221.1">
    <property type="nucleotide sequence ID" value="NZ_JACHJV010000001.1"/>
</dbReference>
<name>A0A7W7R8F1_KITKI</name>
<protein>
    <recommendedName>
        <fullName evidence="3">Roadblock/LAMTOR2 domain-containing protein</fullName>
    </recommendedName>
</protein>
<reference evidence="1 2" key="1">
    <citation type="submission" date="2020-08" db="EMBL/GenBank/DDBJ databases">
        <title>Sequencing the genomes of 1000 actinobacteria strains.</title>
        <authorList>
            <person name="Klenk H.-P."/>
        </authorList>
    </citation>
    <scope>NUCLEOTIDE SEQUENCE [LARGE SCALE GENOMIC DNA]</scope>
    <source>
        <strain evidence="1 2">DSM 41654</strain>
    </source>
</reference>
<accession>A0A7W7R8F1</accession>
<evidence type="ECO:0000313" key="1">
    <source>
        <dbReference type="EMBL" id="MBB4927185.1"/>
    </source>
</evidence>
<dbReference type="Proteomes" id="UP000540506">
    <property type="component" value="Unassembled WGS sequence"/>
</dbReference>
<comment type="caution">
    <text evidence="1">The sequence shown here is derived from an EMBL/GenBank/DDBJ whole genome shotgun (WGS) entry which is preliminary data.</text>
</comment>